<accession>A0ABS7ANI7</accession>
<reference evidence="1 2" key="1">
    <citation type="submission" date="2021-07" db="EMBL/GenBank/DDBJ databases">
        <title>Clostridium weizhouense sp. nov., an anaerobic bacterium isolated from activated sludge of Petroleum wastewater.</title>
        <authorList>
            <person name="Li Q."/>
        </authorList>
    </citation>
    <scope>NUCLEOTIDE SEQUENCE [LARGE SCALE GENOMIC DNA]</scope>
    <source>
        <strain evidence="1 2">YB-6</strain>
    </source>
</reference>
<proteinExistence type="predicted"/>
<comment type="caution">
    <text evidence="1">The sequence shown here is derived from an EMBL/GenBank/DDBJ whole genome shotgun (WGS) entry which is preliminary data.</text>
</comment>
<evidence type="ECO:0008006" key="3">
    <source>
        <dbReference type="Google" id="ProtNLM"/>
    </source>
</evidence>
<dbReference type="EMBL" id="JAHXPT010000006">
    <property type="protein sequence ID" value="MBW6410230.1"/>
    <property type="molecule type" value="Genomic_DNA"/>
</dbReference>
<evidence type="ECO:0000313" key="1">
    <source>
        <dbReference type="EMBL" id="MBW6410230.1"/>
    </source>
</evidence>
<sequence>MKIQRKSVLSKYSMSVEENKLIVKGEGISSKKDMQSYMNDFMQVINSMDTSNLTLIIDNKYFNMSFPDAKLFYDKISEVYINTNFKEKYIIMPESEIANIQIKKNGDKIFDTIKVISDLESAGNLG</sequence>
<dbReference type="Proteomes" id="UP001519921">
    <property type="component" value="Unassembled WGS sequence"/>
</dbReference>
<keyword evidence="2" id="KW-1185">Reference proteome</keyword>
<gene>
    <name evidence="1" type="ORF">KYD98_08995</name>
</gene>
<evidence type="ECO:0000313" key="2">
    <source>
        <dbReference type="Proteomes" id="UP001519921"/>
    </source>
</evidence>
<name>A0ABS7ANI7_9CLOT</name>
<organism evidence="1 2">
    <name type="scientific">Clostridium weizhouense</name>
    <dbReference type="NCBI Taxonomy" id="2859781"/>
    <lineage>
        <taxon>Bacteria</taxon>
        <taxon>Bacillati</taxon>
        <taxon>Bacillota</taxon>
        <taxon>Clostridia</taxon>
        <taxon>Eubacteriales</taxon>
        <taxon>Clostridiaceae</taxon>
        <taxon>Clostridium</taxon>
    </lineage>
</organism>
<protein>
    <recommendedName>
        <fullName evidence="3">DUF4325 domain-containing protein</fullName>
    </recommendedName>
</protein>